<organism evidence="1 2">
    <name type="scientific">Setaria italica</name>
    <name type="common">Foxtail millet</name>
    <name type="synonym">Panicum italicum</name>
    <dbReference type="NCBI Taxonomy" id="4555"/>
    <lineage>
        <taxon>Eukaryota</taxon>
        <taxon>Viridiplantae</taxon>
        <taxon>Streptophyta</taxon>
        <taxon>Embryophyta</taxon>
        <taxon>Tracheophyta</taxon>
        <taxon>Spermatophyta</taxon>
        <taxon>Magnoliopsida</taxon>
        <taxon>Liliopsida</taxon>
        <taxon>Poales</taxon>
        <taxon>Poaceae</taxon>
        <taxon>PACMAD clade</taxon>
        <taxon>Panicoideae</taxon>
        <taxon>Panicodae</taxon>
        <taxon>Paniceae</taxon>
        <taxon>Cenchrinae</taxon>
        <taxon>Setaria</taxon>
    </lineage>
</organism>
<evidence type="ECO:0000313" key="2">
    <source>
        <dbReference type="Proteomes" id="UP000004995"/>
    </source>
</evidence>
<dbReference type="HOGENOM" id="CLU_2890067_0_0_1"/>
<dbReference type="Gramene" id="KQL13473">
    <property type="protein sequence ID" value="KQL13473"/>
    <property type="gene ID" value="SETIT_025724mg"/>
</dbReference>
<protein>
    <submittedName>
        <fullName evidence="1">Uncharacterized protein</fullName>
    </submittedName>
</protein>
<dbReference type="InParanoid" id="K3ZGM2"/>
<name>K3ZGM2_SETIT</name>
<dbReference type="Proteomes" id="UP000004995">
    <property type="component" value="Unassembled WGS sequence"/>
</dbReference>
<reference evidence="1" key="2">
    <citation type="submission" date="2018-08" db="UniProtKB">
        <authorList>
            <consortium name="EnsemblPlants"/>
        </authorList>
    </citation>
    <scope>IDENTIFICATION</scope>
    <source>
        <strain evidence="1">Yugu1</strain>
    </source>
</reference>
<evidence type="ECO:0000313" key="1">
    <source>
        <dbReference type="EnsemblPlants" id="KQL13473"/>
    </source>
</evidence>
<proteinExistence type="predicted"/>
<sequence>MHAYHFLKQSQVERLLLSLRLVYWLLGKRDFSRTGDVVELHFFRIFLNWDGNILWCSRNLKPK</sequence>
<dbReference type="EnsemblPlants" id="KQL13473">
    <property type="protein sequence ID" value="KQL13473"/>
    <property type="gene ID" value="SETIT_025724mg"/>
</dbReference>
<accession>K3ZGM2</accession>
<reference evidence="2" key="1">
    <citation type="journal article" date="2012" name="Nat. Biotechnol.">
        <title>Reference genome sequence of the model plant Setaria.</title>
        <authorList>
            <person name="Bennetzen J.L."/>
            <person name="Schmutz J."/>
            <person name="Wang H."/>
            <person name="Percifield R."/>
            <person name="Hawkins J."/>
            <person name="Pontaroli A.C."/>
            <person name="Estep M."/>
            <person name="Feng L."/>
            <person name="Vaughn J.N."/>
            <person name="Grimwood J."/>
            <person name="Jenkins J."/>
            <person name="Barry K."/>
            <person name="Lindquist E."/>
            <person name="Hellsten U."/>
            <person name="Deshpande S."/>
            <person name="Wang X."/>
            <person name="Wu X."/>
            <person name="Mitros T."/>
            <person name="Triplett J."/>
            <person name="Yang X."/>
            <person name="Ye C.Y."/>
            <person name="Mauro-Herrera M."/>
            <person name="Wang L."/>
            <person name="Li P."/>
            <person name="Sharma M."/>
            <person name="Sharma R."/>
            <person name="Ronald P.C."/>
            <person name="Panaud O."/>
            <person name="Kellogg E.A."/>
            <person name="Brutnell T.P."/>
            <person name="Doust A.N."/>
            <person name="Tuskan G.A."/>
            <person name="Rokhsar D."/>
            <person name="Devos K.M."/>
        </authorList>
    </citation>
    <scope>NUCLEOTIDE SEQUENCE [LARGE SCALE GENOMIC DNA]</scope>
    <source>
        <strain evidence="2">cv. Yugu1</strain>
    </source>
</reference>
<dbReference type="AlphaFoldDB" id="K3ZGM2"/>
<keyword evidence="2" id="KW-1185">Reference proteome</keyword>
<dbReference type="EMBL" id="AGNK02001453">
    <property type="status" value="NOT_ANNOTATED_CDS"/>
    <property type="molecule type" value="Genomic_DNA"/>
</dbReference>